<gene>
    <name evidence="1" type="ORF">MHEC_01810</name>
</gene>
<keyword evidence="2" id="KW-1185">Reference proteome</keyword>
<accession>A0A2G8B1D0</accession>
<organism evidence="1 2">
    <name type="scientific">Mycobacterium heckeshornense</name>
    <dbReference type="NCBI Taxonomy" id="110505"/>
    <lineage>
        <taxon>Bacteria</taxon>
        <taxon>Bacillati</taxon>
        <taxon>Actinomycetota</taxon>
        <taxon>Actinomycetes</taxon>
        <taxon>Mycobacteriales</taxon>
        <taxon>Mycobacteriaceae</taxon>
        <taxon>Mycobacterium</taxon>
    </lineage>
</organism>
<dbReference type="EMBL" id="AP024237">
    <property type="protein sequence ID" value="BCO33748.1"/>
    <property type="molecule type" value="Genomic_DNA"/>
</dbReference>
<protein>
    <submittedName>
        <fullName evidence="1">Uncharacterized protein</fullName>
    </submittedName>
</protein>
<evidence type="ECO:0000313" key="1">
    <source>
        <dbReference type="EMBL" id="BCO33748.1"/>
    </source>
</evidence>
<dbReference type="STRING" id="110505.ACT16_13495"/>
<dbReference type="Proteomes" id="UP000595446">
    <property type="component" value="Chromosome"/>
</dbReference>
<dbReference type="OrthoDB" id="4509678at2"/>
<evidence type="ECO:0000313" key="2">
    <source>
        <dbReference type="Proteomes" id="UP000595446"/>
    </source>
</evidence>
<dbReference type="RefSeq" id="WP_048891999.1">
    <property type="nucleotide sequence ID" value="NZ_AP024237.1"/>
</dbReference>
<reference evidence="1 2" key="1">
    <citation type="submission" date="2020-12" db="EMBL/GenBank/DDBJ databases">
        <title>Complete genome sequence of Mycobacterium heckeshornense JCM 15655T, closely related to a pathogenic non-tuberculous mycobacterial species Mycobacterium xenopi.</title>
        <authorList>
            <person name="Yoshida M."/>
            <person name="Fukano H."/>
            <person name="Asakura T."/>
            <person name="Suzuki M."/>
            <person name="Hoshino Y."/>
        </authorList>
    </citation>
    <scope>NUCLEOTIDE SEQUENCE [LARGE SCALE GENOMIC DNA]</scope>
    <source>
        <strain evidence="1 2">JCM 15655</strain>
    </source>
</reference>
<proteinExistence type="predicted"/>
<sequence>MSPLIGHATEVAQCAESGSQYLLGARESALEAITQAELDGFTVHEDLSVIDNSAGGSPAERAARRAAAIAHRNYIAHWAARLEAANSSIAAQLNSGAATMTAMTPAHWREPFAASTRGASGSNGADTKPHQQGKVEAVDRTFNRDGGSGPKPPENDSAAAAARQYDQSGRRAADQALVDQAEKEGRTAYLPSMEGQPGYMTREEADAAGRLRDYKTITEPSGSAARHGDRRLAGERLEDYNTSRFVGPLPTDPVFGGDARDLAQARLHLQHNLENGNLSWQPQPLTPDEATRLVDSMQANDRANILGKLQKGLIGGGVSPGAAARITDAIAHGANPQQIIQGAADASPVFAGGKEGFNHLADALPTGRHWQGFAPDAPFSAQDVEALKKIGGRLGAVGNAIDIGVGLYEIAHGADAGEEIAKGAGGWAGVWAGGQAVGALGLAVGGPPGAFVGALIGGTAGAFGGEWGADKIYKWLTE</sequence>
<dbReference type="AlphaFoldDB" id="A0A2G8B1D0"/>
<name>A0A2G8B1D0_9MYCO</name>